<dbReference type="Proteomes" id="UP000034883">
    <property type="component" value="Chromosome"/>
</dbReference>
<dbReference type="EMBL" id="CP011125">
    <property type="protein sequence ID" value="AKF09669.1"/>
    <property type="molecule type" value="Genomic_DNA"/>
</dbReference>
<feature type="compositionally biased region" description="Basic residues" evidence="1">
    <location>
        <begin position="29"/>
        <end position="47"/>
    </location>
</feature>
<organism evidence="2 3">
    <name type="scientific">Sandaracinus amylolyticus</name>
    <dbReference type="NCBI Taxonomy" id="927083"/>
    <lineage>
        <taxon>Bacteria</taxon>
        <taxon>Pseudomonadati</taxon>
        <taxon>Myxococcota</taxon>
        <taxon>Polyangia</taxon>
        <taxon>Polyangiales</taxon>
        <taxon>Sandaracinaceae</taxon>
        <taxon>Sandaracinus</taxon>
    </lineage>
</organism>
<keyword evidence="3" id="KW-1185">Reference proteome</keyword>
<evidence type="ECO:0000256" key="1">
    <source>
        <dbReference type="SAM" id="MobiDB-lite"/>
    </source>
</evidence>
<feature type="region of interest" description="Disordered" evidence="1">
    <location>
        <begin position="1"/>
        <end position="47"/>
    </location>
</feature>
<evidence type="ECO:0000313" key="2">
    <source>
        <dbReference type="EMBL" id="AKF09669.1"/>
    </source>
</evidence>
<dbReference type="KEGG" id="samy:DB32_006818"/>
<evidence type="ECO:0000313" key="3">
    <source>
        <dbReference type="Proteomes" id="UP000034883"/>
    </source>
</evidence>
<accession>A0A0F6SH18</accession>
<name>A0A0F6SH18_9BACT</name>
<sequence length="47" mass="5231">MAASPQCVGDVVRAQSRAGLGNRAERKERNTHHKPTTRARSAFHRSM</sequence>
<protein>
    <submittedName>
        <fullName evidence="2">Uncharacterized protein</fullName>
    </submittedName>
</protein>
<reference evidence="2 3" key="1">
    <citation type="submission" date="2015-03" db="EMBL/GenBank/DDBJ databases">
        <title>Genome assembly of Sandaracinus amylolyticus DSM 53668.</title>
        <authorList>
            <person name="Sharma G."/>
            <person name="Subramanian S."/>
        </authorList>
    </citation>
    <scope>NUCLEOTIDE SEQUENCE [LARGE SCALE GENOMIC DNA]</scope>
    <source>
        <strain evidence="2 3">DSM 53668</strain>
    </source>
</reference>
<proteinExistence type="predicted"/>
<gene>
    <name evidence="2" type="ORF">DB32_006818</name>
</gene>
<dbReference type="AlphaFoldDB" id="A0A0F6SH18"/>